<dbReference type="Gene3D" id="3.20.20.70">
    <property type="entry name" value="Aldolase class I"/>
    <property type="match status" value="1"/>
</dbReference>
<accession>A0A381VA55</accession>
<protein>
    <recommendedName>
        <fullName evidence="2">Dihydrodipicolinate synthase</fullName>
    </recommendedName>
</protein>
<proteinExistence type="predicted"/>
<name>A0A381VA55_9ZZZZ</name>
<dbReference type="PIRSF" id="PIRSF001365">
    <property type="entry name" value="DHDPS"/>
    <property type="match status" value="1"/>
</dbReference>
<dbReference type="Pfam" id="PF00701">
    <property type="entry name" value="DHDPS"/>
    <property type="match status" value="1"/>
</dbReference>
<evidence type="ECO:0008006" key="2">
    <source>
        <dbReference type="Google" id="ProtNLM"/>
    </source>
</evidence>
<dbReference type="PANTHER" id="PTHR12128">
    <property type="entry name" value="DIHYDRODIPICOLINATE SYNTHASE"/>
    <property type="match status" value="1"/>
</dbReference>
<dbReference type="SMART" id="SM01130">
    <property type="entry name" value="DHDPS"/>
    <property type="match status" value="1"/>
</dbReference>
<organism evidence="1">
    <name type="scientific">marine metagenome</name>
    <dbReference type="NCBI Taxonomy" id="408172"/>
    <lineage>
        <taxon>unclassified sequences</taxon>
        <taxon>metagenomes</taxon>
        <taxon>ecological metagenomes</taxon>
    </lineage>
</organism>
<dbReference type="InterPro" id="IPR002220">
    <property type="entry name" value="DapA-like"/>
</dbReference>
<dbReference type="InterPro" id="IPR013785">
    <property type="entry name" value="Aldolase_TIM"/>
</dbReference>
<dbReference type="CDD" id="cd00408">
    <property type="entry name" value="DHDPS-like"/>
    <property type="match status" value="1"/>
</dbReference>
<dbReference type="EMBL" id="UINC01008043">
    <property type="protein sequence ID" value="SVA36233.1"/>
    <property type="molecule type" value="Genomic_DNA"/>
</dbReference>
<dbReference type="SUPFAM" id="SSF51569">
    <property type="entry name" value="Aldolase"/>
    <property type="match status" value="1"/>
</dbReference>
<gene>
    <name evidence="1" type="ORF">METZ01_LOCUS89087</name>
</gene>
<evidence type="ECO:0000313" key="1">
    <source>
        <dbReference type="EMBL" id="SVA36233.1"/>
    </source>
</evidence>
<sequence>MLSKNKNIWGGIYVATICPMDENGGINEDELSNHFIDVMGNEGIVGLLINGHAGENHLLNRDEKRRIVEIARNTIGDKGIIVCGINCESSYESQLHTEDAISAGADAIMVFPPFSWSLSLTTKMAIIHHELISKVSDSPMFLYQASVGSSHMAYSRETLAELIQIPRVVAIKEGSWETSRYEENRRLIKEKNPNISVMASGDEHLMTCFMIGSEGSLVSLATIIPEQIVGLDKAVKSSDLNSAKNFHQQIYPLAKAIYGTKPEGFATIRIKACLKLLGRLKDDCVRLPGYNLDQKEISKLKNVLKEIKIYS</sequence>
<dbReference type="AlphaFoldDB" id="A0A381VA55"/>
<dbReference type="GO" id="GO:0008840">
    <property type="term" value="F:4-hydroxy-tetrahydrodipicolinate synthase activity"/>
    <property type="evidence" value="ECO:0007669"/>
    <property type="project" value="TreeGrafter"/>
</dbReference>
<reference evidence="1" key="1">
    <citation type="submission" date="2018-05" db="EMBL/GenBank/DDBJ databases">
        <authorList>
            <person name="Lanie J.A."/>
            <person name="Ng W.-L."/>
            <person name="Kazmierczak K.M."/>
            <person name="Andrzejewski T.M."/>
            <person name="Davidsen T.M."/>
            <person name="Wayne K.J."/>
            <person name="Tettelin H."/>
            <person name="Glass J.I."/>
            <person name="Rusch D."/>
            <person name="Podicherti R."/>
            <person name="Tsui H.-C.T."/>
            <person name="Winkler M.E."/>
        </authorList>
    </citation>
    <scope>NUCLEOTIDE SEQUENCE</scope>
</reference>
<dbReference type="PANTHER" id="PTHR12128:SF72">
    <property type="entry name" value="DIHYDRODIPICOLINATE SYNTHASE"/>
    <property type="match status" value="1"/>
</dbReference>